<sequence length="246" mass="26985">MTTQLGVKVTHSWEGGDFMCKLLMLMSVLGPSLANMGVAALSIHVLLTSITGCHGNRLRHALVLGLFVLLSLPWPVTQIPVYGVFTHGRGEDEYSICTDHDFFASHDSAPYLRFYFYVAGAIACVFFPLVVVVGALVGSLMLNCSAYNGSSKSESNTSDLVLTALLGFVLMITCVPVSGFIFHFRGHITFGDETMMLYFGLTYLFYCRAILSALVCVVFAYAHVFRKGRAEQYDTGRKGEGQNLMN</sequence>
<dbReference type="AlphaFoldDB" id="A0AAN9GR43"/>
<gene>
    <name evidence="2" type="ORF">V1264_001640</name>
</gene>
<accession>A0AAN9GR43</accession>
<comment type="caution">
    <text evidence="2">The sequence shown here is derived from an EMBL/GenBank/DDBJ whole genome shotgun (WGS) entry which is preliminary data.</text>
</comment>
<name>A0AAN9GR43_9CAEN</name>
<keyword evidence="3" id="KW-1185">Reference proteome</keyword>
<keyword evidence="1" id="KW-1133">Transmembrane helix</keyword>
<evidence type="ECO:0000313" key="2">
    <source>
        <dbReference type="EMBL" id="KAK7115835.1"/>
    </source>
</evidence>
<feature type="transmembrane region" description="Helical" evidence="1">
    <location>
        <begin position="22"/>
        <end position="46"/>
    </location>
</feature>
<organism evidence="2 3">
    <name type="scientific">Littorina saxatilis</name>
    <dbReference type="NCBI Taxonomy" id="31220"/>
    <lineage>
        <taxon>Eukaryota</taxon>
        <taxon>Metazoa</taxon>
        <taxon>Spiralia</taxon>
        <taxon>Lophotrochozoa</taxon>
        <taxon>Mollusca</taxon>
        <taxon>Gastropoda</taxon>
        <taxon>Caenogastropoda</taxon>
        <taxon>Littorinimorpha</taxon>
        <taxon>Littorinoidea</taxon>
        <taxon>Littorinidae</taxon>
        <taxon>Littorina</taxon>
    </lineage>
</organism>
<protein>
    <submittedName>
        <fullName evidence="2">Uncharacterized protein</fullName>
    </submittedName>
</protein>
<dbReference type="Gene3D" id="1.20.1070.10">
    <property type="entry name" value="Rhodopsin 7-helix transmembrane proteins"/>
    <property type="match status" value="1"/>
</dbReference>
<reference evidence="2 3" key="1">
    <citation type="submission" date="2024-02" db="EMBL/GenBank/DDBJ databases">
        <title>Chromosome-scale genome assembly of the rough periwinkle Littorina saxatilis.</title>
        <authorList>
            <person name="De Jode A."/>
            <person name="Faria R."/>
            <person name="Formenti G."/>
            <person name="Sims Y."/>
            <person name="Smith T.P."/>
            <person name="Tracey A."/>
            <person name="Wood J.M.D."/>
            <person name="Zagrodzka Z.B."/>
            <person name="Johannesson K."/>
            <person name="Butlin R.K."/>
            <person name="Leder E.H."/>
        </authorList>
    </citation>
    <scope>NUCLEOTIDE SEQUENCE [LARGE SCALE GENOMIC DNA]</scope>
    <source>
        <strain evidence="2">Snail1</strain>
        <tissue evidence="2">Muscle</tissue>
    </source>
</reference>
<evidence type="ECO:0000313" key="3">
    <source>
        <dbReference type="Proteomes" id="UP001374579"/>
    </source>
</evidence>
<feature type="transmembrane region" description="Helical" evidence="1">
    <location>
        <begin position="196"/>
        <end position="222"/>
    </location>
</feature>
<evidence type="ECO:0000256" key="1">
    <source>
        <dbReference type="SAM" id="Phobius"/>
    </source>
</evidence>
<proteinExistence type="predicted"/>
<keyword evidence="1" id="KW-0812">Transmembrane</keyword>
<feature type="transmembrane region" description="Helical" evidence="1">
    <location>
        <begin position="58"/>
        <end position="76"/>
    </location>
</feature>
<dbReference type="Proteomes" id="UP001374579">
    <property type="component" value="Unassembled WGS sequence"/>
</dbReference>
<dbReference type="EMBL" id="JBAMIC010000001">
    <property type="protein sequence ID" value="KAK7115835.1"/>
    <property type="molecule type" value="Genomic_DNA"/>
</dbReference>
<feature type="transmembrane region" description="Helical" evidence="1">
    <location>
        <begin position="114"/>
        <end position="140"/>
    </location>
</feature>
<keyword evidence="1" id="KW-0472">Membrane</keyword>
<feature type="transmembrane region" description="Helical" evidence="1">
    <location>
        <begin position="160"/>
        <end position="184"/>
    </location>
</feature>